<proteinExistence type="predicted"/>
<feature type="transmembrane region" description="Helical" evidence="1">
    <location>
        <begin position="206"/>
        <end position="222"/>
    </location>
</feature>
<keyword evidence="1" id="KW-1133">Transmembrane helix</keyword>
<gene>
    <name evidence="2" type="ORF">GALL_130640</name>
</gene>
<dbReference type="EMBL" id="MLJW01000055">
    <property type="protein sequence ID" value="OIR04680.1"/>
    <property type="molecule type" value="Genomic_DNA"/>
</dbReference>
<name>A0A1J5SKY6_9ZZZZ</name>
<accession>A0A1J5SKY6</accession>
<feature type="transmembrane region" description="Helical" evidence="1">
    <location>
        <begin position="300"/>
        <end position="325"/>
    </location>
</feature>
<keyword evidence="1" id="KW-0472">Membrane</keyword>
<feature type="transmembrane region" description="Helical" evidence="1">
    <location>
        <begin position="346"/>
        <end position="368"/>
    </location>
</feature>
<reference evidence="2" key="1">
    <citation type="submission" date="2016-10" db="EMBL/GenBank/DDBJ databases">
        <title>Sequence of Gallionella enrichment culture.</title>
        <authorList>
            <person name="Poehlein A."/>
            <person name="Muehling M."/>
            <person name="Daniel R."/>
        </authorList>
    </citation>
    <scope>NUCLEOTIDE SEQUENCE</scope>
</reference>
<sequence length="456" mass="51955">MKLFNIILSAITVIAAMLLCQQIISNSVINQQNKNDYAELNHVKYGLLSINEWKRQVTVILAAEINKLYLSRANEKVIRKHIETLLNTLIDQVDRKIRTENAETAGGRLSQSFIDLFVNLKEIKKGIPEYTDAVMHELTKTKTKRQVKAVLHKQLEKYSKLTFDFQDTPELTRILLRTDSADVETARVKLNDQIAFKHGMIVKEEILLILLAVLLFVVSGLSKQSLTPSRYASLVLILVVLLSAGVTTPTIDMEAKISQMSFMLLGNPVHFENQVLYFQSKSILDVFRIMIDHREIEMKLVGILLITFSIIFPLLKMASTLGFYFDIRHARKNPVIRFFVLYSGKWSMADVMVVAIFMAYIGFDGIIANQLGHLNSSSDELVLLTTNGTSLQPGYYLFLTYTLLALFLSELLTKKHHAEERRNPYVEIGPQTMQRLPARRERDAANLSITFAERQS</sequence>
<organism evidence="2">
    <name type="scientific">mine drainage metagenome</name>
    <dbReference type="NCBI Taxonomy" id="410659"/>
    <lineage>
        <taxon>unclassified sequences</taxon>
        <taxon>metagenomes</taxon>
        <taxon>ecological metagenomes</taxon>
    </lineage>
</organism>
<keyword evidence="1" id="KW-0812">Transmembrane</keyword>
<evidence type="ECO:0000313" key="2">
    <source>
        <dbReference type="EMBL" id="OIR04680.1"/>
    </source>
</evidence>
<protein>
    <submittedName>
        <fullName evidence="2">Paraquat-inducible protein A</fullName>
    </submittedName>
</protein>
<dbReference type="InterPro" id="IPR007498">
    <property type="entry name" value="PqiA-like"/>
</dbReference>
<feature type="transmembrane region" description="Helical" evidence="1">
    <location>
        <begin position="394"/>
        <end position="412"/>
    </location>
</feature>
<comment type="caution">
    <text evidence="2">The sequence shown here is derived from an EMBL/GenBank/DDBJ whole genome shotgun (WGS) entry which is preliminary data.</text>
</comment>
<feature type="transmembrane region" description="Helical" evidence="1">
    <location>
        <begin position="234"/>
        <end position="251"/>
    </location>
</feature>
<dbReference type="Pfam" id="PF04403">
    <property type="entry name" value="PqiA"/>
    <property type="match status" value="1"/>
</dbReference>
<dbReference type="AlphaFoldDB" id="A0A1J5SKY6"/>
<evidence type="ECO:0000256" key="1">
    <source>
        <dbReference type="SAM" id="Phobius"/>
    </source>
</evidence>